<dbReference type="Proteomes" id="UP000255328">
    <property type="component" value="Unassembled WGS sequence"/>
</dbReference>
<gene>
    <name evidence="6" type="primary">artM_1</name>
    <name evidence="6" type="ORF">NCTC10723_00619</name>
</gene>
<comment type="similarity">
    <text evidence="1">Belongs to the ABC transporter superfamily.</text>
</comment>
<dbReference type="Gene3D" id="3.40.50.300">
    <property type="entry name" value="P-loop containing nucleotide triphosphate hydrolases"/>
    <property type="match status" value="1"/>
</dbReference>
<dbReference type="GO" id="GO:0016887">
    <property type="term" value="F:ATP hydrolysis activity"/>
    <property type="evidence" value="ECO:0007669"/>
    <property type="project" value="InterPro"/>
</dbReference>
<accession>A0A377GW26</accession>
<dbReference type="PANTHER" id="PTHR43166:SF4">
    <property type="entry name" value="PHOSPHONATES IMPORT ATP-BINDING PROTEIN PHNC"/>
    <property type="match status" value="1"/>
</dbReference>
<evidence type="ECO:0000256" key="4">
    <source>
        <dbReference type="ARBA" id="ARBA00022840"/>
    </source>
</evidence>
<name>A0A377GW26_9FUSO</name>
<dbReference type="SMART" id="SM00382">
    <property type="entry name" value="AAA"/>
    <property type="match status" value="1"/>
</dbReference>
<dbReference type="AlphaFoldDB" id="A0A377GW26"/>
<dbReference type="RefSeq" id="WP_115269249.1">
    <property type="nucleotide sequence ID" value="NZ_CASFEE010000025.1"/>
</dbReference>
<protein>
    <submittedName>
        <fullName evidence="6">Arginine transport ATP-binding protein ArtM</fullName>
    </submittedName>
</protein>
<evidence type="ECO:0000313" key="7">
    <source>
        <dbReference type="Proteomes" id="UP000255328"/>
    </source>
</evidence>
<dbReference type="InterPro" id="IPR017871">
    <property type="entry name" value="ABC_transporter-like_CS"/>
</dbReference>
<dbReference type="GO" id="GO:0005524">
    <property type="term" value="F:ATP binding"/>
    <property type="evidence" value="ECO:0007669"/>
    <property type="project" value="UniProtKB-KW"/>
</dbReference>
<keyword evidence="4 6" id="KW-0067">ATP-binding</keyword>
<evidence type="ECO:0000313" key="6">
    <source>
        <dbReference type="EMBL" id="STO31178.1"/>
    </source>
</evidence>
<proteinExistence type="inferred from homology"/>
<dbReference type="InterPro" id="IPR003593">
    <property type="entry name" value="AAA+_ATPase"/>
</dbReference>
<evidence type="ECO:0000259" key="5">
    <source>
        <dbReference type="PROSITE" id="PS50893"/>
    </source>
</evidence>
<feature type="domain" description="ABC transporter" evidence="5">
    <location>
        <begin position="3"/>
        <end position="237"/>
    </location>
</feature>
<dbReference type="InterPro" id="IPR003439">
    <property type="entry name" value="ABC_transporter-like_ATP-bd"/>
</dbReference>
<dbReference type="PROSITE" id="PS00211">
    <property type="entry name" value="ABC_TRANSPORTER_1"/>
    <property type="match status" value="1"/>
</dbReference>
<keyword evidence="2" id="KW-0813">Transport</keyword>
<reference evidence="6 7" key="1">
    <citation type="submission" date="2018-06" db="EMBL/GenBank/DDBJ databases">
        <authorList>
            <consortium name="Pathogen Informatics"/>
            <person name="Doyle S."/>
        </authorList>
    </citation>
    <scope>NUCLEOTIDE SEQUENCE [LARGE SCALE GENOMIC DNA]</scope>
    <source>
        <strain evidence="6 7">NCTC10723</strain>
    </source>
</reference>
<dbReference type="Pfam" id="PF00005">
    <property type="entry name" value="ABC_tran"/>
    <property type="match status" value="1"/>
</dbReference>
<dbReference type="SUPFAM" id="SSF52540">
    <property type="entry name" value="P-loop containing nucleoside triphosphate hydrolases"/>
    <property type="match status" value="1"/>
</dbReference>
<evidence type="ECO:0000256" key="1">
    <source>
        <dbReference type="ARBA" id="ARBA00005417"/>
    </source>
</evidence>
<dbReference type="EMBL" id="UGGU01000003">
    <property type="protein sequence ID" value="STO31178.1"/>
    <property type="molecule type" value="Genomic_DNA"/>
</dbReference>
<dbReference type="InterPro" id="IPR027417">
    <property type="entry name" value="P-loop_NTPase"/>
</dbReference>
<sequence>MRIKLKNLSKTFSDERKILDNINFDEEIKSLAIIGPSGGGKSTLLKIIAGLLSPTSGSVEVDGTLINFDENELVKYRKSIGFIFQHDGLFKHMTVLENIVNPLVQVHGYKLSEAKEAALSYLKRFGLEKEINKFPYELSGGQKQRVSIARAISFKPRFLLFDEPTSALDPEYTVEVLDIINELKEDGVNFIIVTHEMGFARYACEKICFLYGGKILEYGESSKVFTNPSSMELKRFLSKLLEWEKV</sequence>
<dbReference type="InterPro" id="IPR050086">
    <property type="entry name" value="MetN_ABC_transporter-like"/>
</dbReference>
<dbReference type="PROSITE" id="PS50893">
    <property type="entry name" value="ABC_TRANSPORTER_2"/>
    <property type="match status" value="1"/>
</dbReference>
<keyword evidence="7" id="KW-1185">Reference proteome</keyword>
<evidence type="ECO:0000256" key="2">
    <source>
        <dbReference type="ARBA" id="ARBA00022448"/>
    </source>
</evidence>
<dbReference type="PANTHER" id="PTHR43166">
    <property type="entry name" value="AMINO ACID IMPORT ATP-BINDING PROTEIN"/>
    <property type="match status" value="1"/>
</dbReference>
<evidence type="ECO:0000256" key="3">
    <source>
        <dbReference type="ARBA" id="ARBA00022741"/>
    </source>
</evidence>
<keyword evidence="3" id="KW-0547">Nucleotide-binding</keyword>
<dbReference type="OrthoDB" id="9802185at2"/>
<organism evidence="6 7">
    <name type="scientific">Fusobacterium necrogenes</name>
    <dbReference type="NCBI Taxonomy" id="858"/>
    <lineage>
        <taxon>Bacteria</taxon>
        <taxon>Fusobacteriati</taxon>
        <taxon>Fusobacteriota</taxon>
        <taxon>Fusobacteriia</taxon>
        <taxon>Fusobacteriales</taxon>
        <taxon>Fusobacteriaceae</taxon>
        <taxon>Fusobacterium</taxon>
    </lineage>
</organism>